<evidence type="ECO:0000313" key="5">
    <source>
        <dbReference type="Proteomes" id="UP000494106"/>
    </source>
</evidence>
<dbReference type="Pfam" id="PF12456">
    <property type="entry name" value="hSac2"/>
    <property type="match status" value="1"/>
</dbReference>
<evidence type="ECO:0000313" key="4">
    <source>
        <dbReference type="EMBL" id="CAB3239233.1"/>
    </source>
</evidence>
<dbReference type="Proteomes" id="UP000494106">
    <property type="component" value="Unassembled WGS sequence"/>
</dbReference>
<comment type="similarity">
    <text evidence="1">Belongs to the TPRG1 family.</text>
</comment>
<dbReference type="InterPro" id="IPR034753">
    <property type="entry name" value="hSac2"/>
</dbReference>
<feature type="region of interest" description="Disordered" evidence="2">
    <location>
        <begin position="1"/>
        <end position="58"/>
    </location>
</feature>
<protein>
    <recommendedName>
        <fullName evidence="3">HSac2 domain-containing protein</fullName>
    </recommendedName>
</protein>
<dbReference type="EMBL" id="CADEBC010000502">
    <property type="protein sequence ID" value="CAB3239233.1"/>
    <property type="molecule type" value="Genomic_DNA"/>
</dbReference>
<evidence type="ECO:0000256" key="1">
    <source>
        <dbReference type="ARBA" id="ARBA00009163"/>
    </source>
</evidence>
<dbReference type="InterPro" id="IPR040242">
    <property type="entry name" value="TPRG1-like"/>
</dbReference>
<reference evidence="4 5" key="1">
    <citation type="submission" date="2020-04" db="EMBL/GenBank/DDBJ databases">
        <authorList>
            <person name="Wallbank WR R."/>
            <person name="Pardo Diaz C."/>
            <person name="Kozak K."/>
            <person name="Martin S."/>
            <person name="Jiggins C."/>
            <person name="Moest M."/>
            <person name="Warren A I."/>
            <person name="Byers J.R.P. K."/>
            <person name="Montejo-Kovacevich G."/>
            <person name="Yen C E."/>
        </authorList>
    </citation>
    <scope>NUCLEOTIDE SEQUENCE [LARGE SCALE GENOMIC DNA]</scope>
</reference>
<sequence>MSDLLEEDLEFRGGTLQLSTDAVMPESSETNRTVTADTPGRRKAPANANPSVLSGADSLTSSTCSFADARTEAPANNTEATAPAPAPAPAEYQVFPRYDVPFNKENIKDFFTFRKGVVEAAIQECITVLLFPEDGEYLGSWLLTEITLWDNEKERIVLLTSRLVMTIKYDFIAMKQLDFKKTYLDDLDTIVLGELVYPPSSLVPRLNGIASGVTTVVKDCVIDRLCRRPSPEDHQSSKLFDPKYFEPRERHLRGVRLMWNKGEPLPLKTVWNPFSQDVPFLTFASHPIFWHKVSDGTPVEEKSTYDMETFAEKLQRAIEAMSSSACCIHHAPIVIQSYVGVTSLLHNKTSMGFFKVRGKFSF</sequence>
<dbReference type="GO" id="GO:0005737">
    <property type="term" value="C:cytoplasm"/>
    <property type="evidence" value="ECO:0007669"/>
    <property type="project" value="TreeGrafter"/>
</dbReference>
<dbReference type="InterPro" id="IPR022158">
    <property type="entry name" value="Inositol_phosphatase"/>
</dbReference>
<proteinExistence type="inferred from homology"/>
<name>A0A8S0ZWL5_ARCPL</name>
<feature type="compositionally biased region" description="Polar residues" evidence="2">
    <location>
        <begin position="48"/>
        <end position="58"/>
    </location>
</feature>
<dbReference type="PANTHER" id="PTHR31108">
    <property type="entry name" value="TUMOR PROTEIN P63-REGULATED GENE 1-LIKE PROTEIN"/>
    <property type="match status" value="1"/>
</dbReference>
<feature type="compositionally biased region" description="Polar residues" evidence="2">
    <location>
        <begin position="27"/>
        <end position="36"/>
    </location>
</feature>
<evidence type="ECO:0000259" key="3">
    <source>
        <dbReference type="PROSITE" id="PS51791"/>
    </source>
</evidence>
<comment type="caution">
    <text evidence="4">The sequence shown here is derived from an EMBL/GenBank/DDBJ whole genome shotgun (WGS) entry which is preliminary data.</text>
</comment>
<dbReference type="PROSITE" id="PS51791">
    <property type="entry name" value="HSAC2"/>
    <property type="match status" value="1"/>
</dbReference>
<organism evidence="4 5">
    <name type="scientific">Arctia plantaginis</name>
    <name type="common">Wood tiger moth</name>
    <name type="synonym">Phalaena plantaginis</name>
    <dbReference type="NCBI Taxonomy" id="874455"/>
    <lineage>
        <taxon>Eukaryota</taxon>
        <taxon>Metazoa</taxon>
        <taxon>Ecdysozoa</taxon>
        <taxon>Arthropoda</taxon>
        <taxon>Hexapoda</taxon>
        <taxon>Insecta</taxon>
        <taxon>Pterygota</taxon>
        <taxon>Neoptera</taxon>
        <taxon>Endopterygota</taxon>
        <taxon>Lepidoptera</taxon>
        <taxon>Glossata</taxon>
        <taxon>Ditrysia</taxon>
        <taxon>Noctuoidea</taxon>
        <taxon>Erebidae</taxon>
        <taxon>Arctiinae</taxon>
        <taxon>Arctia</taxon>
    </lineage>
</organism>
<dbReference type="AlphaFoldDB" id="A0A8S0ZWL5"/>
<dbReference type="OrthoDB" id="10012704at2759"/>
<keyword evidence="5" id="KW-1185">Reference proteome</keyword>
<gene>
    <name evidence="4" type="ORF">APLA_LOCUS7719</name>
</gene>
<dbReference type="PANTHER" id="PTHR31108:SF1">
    <property type="entry name" value="HSAC2 DOMAIN-CONTAINING PROTEIN"/>
    <property type="match status" value="1"/>
</dbReference>
<feature type="domain" description="HSac2" evidence="3">
    <location>
        <begin position="112"/>
        <end position="258"/>
    </location>
</feature>
<accession>A0A8S0ZWL5</accession>
<evidence type="ECO:0000256" key="2">
    <source>
        <dbReference type="SAM" id="MobiDB-lite"/>
    </source>
</evidence>